<keyword evidence="2" id="KW-0812">Transmembrane</keyword>
<keyword evidence="3" id="KW-0732">Signal</keyword>
<proteinExistence type="predicted"/>
<dbReference type="Proteomes" id="UP001153076">
    <property type="component" value="Unassembled WGS sequence"/>
</dbReference>
<evidence type="ECO:0000313" key="4">
    <source>
        <dbReference type="EMBL" id="KAJ8444191.1"/>
    </source>
</evidence>
<evidence type="ECO:0000256" key="1">
    <source>
        <dbReference type="SAM" id="MobiDB-lite"/>
    </source>
</evidence>
<comment type="caution">
    <text evidence="4">The sequence shown here is derived from an EMBL/GenBank/DDBJ whole genome shotgun (WGS) entry which is preliminary data.</text>
</comment>
<keyword evidence="5" id="KW-1185">Reference proteome</keyword>
<feature type="compositionally biased region" description="Acidic residues" evidence="1">
    <location>
        <begin position="132"/>
        <end position="145"/>
    </location>
</feature>
<dbReference type="PANTHER" id="PTHR35107:SF2">
    <property type="entry name" value="EXPRESSED PROTEIN"/>
    <property type="match status" value="1"/>
</dbReference>
<feature type="chain" id="PRO_5040374580" description="Transmembrane protein" evidence="3">
    <location>
        <begin position="24"/>
        <end position="164"/>
    </location>
</feature>
<dbReference type="PANTHER" id="PTHR35107">
    <property type="entry name" value="EXPRESSED PROTEIN"/>
    <property type="match status" value="1"/>
</dbReference>
<evidence type="ECO:0000256" key="2">
    <source>
        <dbReference type="SAM" id="Phobius"/>
    </source>
</evidence>
<evidence type="ECO:0000313" key="5">
    <source>
        <dbReference type="Proteomes" id="UP001153076"/>
    </source>
</evidence>
<evidence type="ECO:0008006" key="6">
    <source>
        <dbReference type="Google" id="ProtNLM"/>
    </source>
</evidence>
<evidence type="ECO:0000256" key="3">
    <source>
        <dbReference type="SAM" id="SignalP"/>
    </source>
</evidence>
<feature type="region of interest" description="Disordered" evidence="1">
    <location>
        <begin position="128"/>
        <end position="151"/>
    </location>
</feature>
<name>A0A9Q1KH22_9CARY</name>
<dbReference type="AlphaFoldDB" id="A0A9Q1KH22"/>
<feature type="transmembrane region" description="Helical" evidence="2">
    <location>
        <begin position="89"/>
        <end position="117"/>
    </location>
</feature>
<feature type="signal peptide" evidence="3">
    <location>
        <begin position="1"/>
        <end position="23"/>
    </location>
</feature>
<dbReference type="EMBL" id="JAKOGI010000104">
    <property type="protein sequence ID" value="KAJ8444191.1"/>
    <property type="molecule type" value="Genomic_DNA"/>
</dbReference>
<accession>A0A9Q1KH22</accession>
<keyword evidence="2" id="KW-0472">Membrane</keyword>
<reference evidence="4" key="1">
    <citation type="submission" date="2022-04" db="EMBL/GenBank/DDBJ databases">
        <title>Carnegiea gigantea Genome sequencing and assembly v2.</title>
        <authorList>
            <person name="Copetti D."/>
            <person name="Sanderson M.J."/>
            <person name="Burquez A."/>
            <person name="Wojciechowski M.F."/>
        </authorList>
    </citation>
    <scope>NUCLEOTIDE SEQUENCE</scope>
    <source>
        <strain evidence="4">SGP5-SGP5p</strain>
        <tissue evidence="4">Aerial part</tissue>
    </source>
</reference>
<dbReference type="OrthoDB" id="769005at2759"/>
<gene>
    <name evidence="4" type="ORF">Cgig2_031011</name>
</gene>
<sequence length="164" mass="18443">MTPYFSPLLLSLLLLSLFVNTRPCKTFLISTYSFSLLPQIPNPNLLRRPEFIVVVVEGPEEEFLRLRERPQLSLAKEEFGSFRDRTKDILSVVASLLFGAACGALIAGTMYLAWSLFNHCNEESYRSLDGFSSDDDDENDDDEENIFNPKKKGYVAIPSAPATP</sequence>
<protein>
    <recommendedName>
        <fullName evidence="6">Transmembrane protein</fullName>
    </recommendedName>
</protein>
<organism evidence="4 5">
    <name type="scientific">Carnegiea gigantea</name>
    <dbReference type="NCBI Taxonomy" id="171969"/>
    <lineage>
        <taxon>Eukaryota</taxon>
        <taxon>Viridiplantae</taxon>
        <taxon>Streptophyta</taxon>
        <taxon>Embryophyta</taxon>
        <taxon>Tracheophyta</taxon>
        <taxon>Spermatophyta</taxon>
        <taxon>Magnoliopsida</taxon>
        <taxon>eudicotyledons</taxon>
        <taxon>Gunneridae</taxon>
        <taxon>Pentapetalae</taxon>
        <taxon>Caryophyllales</taxon>
        <taxon>Cactineae</taxon>
        <taxon>Cactaceae</taxon>
        <taxon>Cactoideae</taxon>
        <taxon>Echinocereeae</taxon>
        <taxon>Carnegiea</taxon>
    </lineage>
</organism>
<keyword evidence="2" id="KW-1133">Transmembrane helix</keyword>